<keyword evidence="8" id="KW-0238">DNA-binding</keyword>
<dbReference type="OrthoDB" id="654211at2759"/>
<dbReference type="Gene3D" id="4.10.240.10">
    <property type="entry name" value="Zn(2)-C6 fungal-type DNA-binding domain"/>
    <property type="match status" value="1"/>
</dbReference>
<comment type="similarity">
    <text evidence="2">Belongs to the krueppel C2H2-type zinc-finger protein family.</text>
</comment>
<dbReference type="CDD" id="cd00067">
    <property type="entry name" value="GAL4"/>
    <property type="match status" value="1"/>
</dbReference>
<dbReference type="InterPro" id="IPR001138">
    <property type="entry name" value="Zn2Cys6_DnaBD"/>
</dbReference>
<dbReference type="GO" id="GO:0006351">
    <property type="term" value="P:DNA-templated transcription"/>
    <property type="evidence" value="ECO:0007669"/>
    <property type="project" value="InterPro"/>
</dbReference>
<dbReference type="InterPro" id="IPR007219">
    <property type="entry name" value="XnlR_reg_dom"/>
</dbReference>
<dbReference type="InterPro" id="IPR036864">
    <property type="entry name" value="Zn2-C6_fun-type_DNA-bd_sf"/>
</dbReference>
<dbReference type="SMART" id="SM00066">
    <property type="entry name" value="GAL4"/>
    <property type="match status" value="1"/>
</dbReference>
<evidence type="ECO:0000256" key="8">
    <source>
        <dbReference type="ARBA" id="ARBA00023125"/>
    </source>
</evidence>
<dbReference type="CDD" id="cd12148">
    <property type="entry name" value="fungal_TF_MHR"/>
    <property type="match status" value="1"/>
</dbReference>
<dbReference type="SUPFAM" id="SSF57667">
    <property type="entry name" value="beta-beta-alpha zinc fingers"/>
    <property type="match status" value="1"/>
</dbReference>
<dbReference type="Pfam" id="PF00096">
    <property type="entry name" value="zf-C2H2"/>
    <property type="match status" value="1"/>
</dbReference>
<dbReference type="PROSITE" id="PS00028">
    <property type="entry name" value="ZINC_FINGER_C2H2_1"/>
    <property type="match status" value="1"/>
</dbReference>
<evidence type="ECO:0000256" key="4">
    <source>
        <dbReference type="ARBA" id="ARBA00022737"/>
    </source>
</evidence>
<dbReference type="PANTHER" id="PTHR40626">
    <property type="entry name" value="MIP31509P"/>
    <property type="match status" value="1"/>
</dbReference>
<evidence type="ECO:0000256" key="3">
    <source>
        <dbReference type="ARBA" id="ARBA00022723"/>
    </source>
</evidence>
<evidence type="ECO:0000256" key="5">
    <source>
        <dbReference type="ARBA" id="ARBA00022771"/>
    </source>
</evidence>
<keyword evidence="6" id="KW-0862">Zinc</keyword>
<dbReference type="GO" id="GO:0008270">
    <property type="term" value="F:zinc ion binding"/>
    <property type="evidence" value="ECO:0007669"/>
    <property type="project" value="UniProtKB-KW"/>
</dbReference>
<dbReference type="Pfam" id="PF00172">
    <property type="entry name" value="Zn_clus"/>
    <property type="match status" value="1"/>
</dbReference>
<dbReference type="VEuPathDB" id="FungiDB:P170DRAFT_490703"/>
<dbReference type="PANTHER" id="PTHR40626:SF1">
    <property type="entry name" value="TRANSCRIPTION FACTOR WITH C2H2 AND ZN(2)-CYS(6) DNA BINDING DOMAIN (EUROFUNG)"/>
    <property type="match status" value="1"/>
</dbReference>
<evidence type="ECO:0000256" key="10">
    <source>
        <dbReference type="ARBA" id="ARBA00023242"/>
    </source>
</evidence>
<dbReference type="GO" id="GO:0000785">
    <property type="term" value="C:chromatin"/>
    <property type="evidence" value="ECO:0007669"/>
    <property type="project" value="TreeGrafter"/>
</dbReference>
<dbReference type="Pfam" id="PF04082">
    <property type="entry name" value="Fungal_trans"/>
    <property type="match status" value="1"/>
</dbReference>
<dbReference type="GeneID" id="36561705"/>
<keyword evidence="9" id="KW-0804">Transcription</keyword>
<dbReference type="SMART" id="SM00355">
    <property type="entry name" value="ZnF_C2H2"/>
    <property type="match status" value="2"/>
</dbReference>
<dbReference type="Proteomes" id="UP000234275">
    <property type="component" value="Unassembled WGS sequence"/>
</dbReference>
<proteinExistence type="inferred from homology"/>
<evidence type="ECO:0000313" key="14">
    <source>
        <dbReference type="EMBL" id="PLB53505.1"/>
    </source>
</evidence>
<dbReference type="InterPro" id="IPR036236">
    <property type="entry name" value="Znf_C2H2_sf"/>
</dbReference>
<dbReference type="AlphaFoldDB" id="A0A2I2GKV6"/>
<evidence type="ECO:0000256" key="1">
    <source>
        <dbReference type="ARBA" id="ARBA00004123"/>
    </source>
</evidence>
<evidence type="ECO:0000313" key="15">
    <source>
        <dbReference type="Proteomes" id="UP000234275"/>
    </source>
</evidence>
<keyword evidence="4" id="KW-0677">Repeat</keyword>
<protein>
    <recommendedName>
        <fullName evidence="16">Zn(2)-C6 fungal-type domain-containing protein</fullName>
    </recommendedName>
</protein>
<organism evidence="14 15">
    <name type="scientific">Aspergillus steynii IBT 23096</name>
    <dbReference type="NCBI Taxonomy" id="1392250"/>
    <lineage>
        <taxon>Eukaryota</taxon>
        <taxon>Fungi</taxon>
        <taxon>Dikarya</taxon>
        <taxon>Ascomycota</taxon>
        <taxon>Pezizomycotina</taxon>
        <taxon>Eurotiomycetes</taxon>
        <taxon>Eurotiomycetidae</taxon>
        <taxon>Eurotiales</taxon>
        <taxon>Aspergillaceae</taxon>
        <taxon>Aspergillus</taxon>
        <taxon>Aspergillus subgen. Circumdati</taxon>
    </lineage>
</organism>
<evidence type="ECO:0000259" key="13">
    <source>
        <dbReference type="PROSITE" id="PS50157"/>
    </source>
</evidence>
<sequence length="598" mass="66752">MFQCAECGKSYQRKSHLSRHEETHTRQLSFSCPVCSKAFSKSEVARRHSKTCAKKYNQPLPAASKPGRKRLSCDACSASKTACDRKHPCSRCESLKRGCTYAGQEAASPVEDRSTDVSSPRDDPFSFLRYFTDPSAGMDRLAIGKTAEYSIRRNLEGLYTHLESELIPVNPPPNSIGDIPFPSDFLPVGLWSDDSFSPKLLKQLNDILRELVEISKSMSPIDGGQHRPLDMLELTSLFTATNLFAFISVFFHSLHWHLPVVHFPTFDPGNVSTFLLLSICLTGATYTSPIGGTTLPPRLLDVAEELIFRQITSLSTLPPVSLKNPTQLLPTVQLIQSALIMEMLQFGQDQTDTRRRIRIIRHPCLVSVLRSLGFFQLRRSMTPSVCDDSTWRDMVAEEACIRVASWVFLADGFLTVCFKNHPSLSSFEMNCDFPWPTELWEADGASAFNTSVASHANAPPIPPLREALGQLLSHSNPGDPITWHRSPSVEHLLILIYAMNTLAFQARAGFLGYLPSKSIENAARNWKGIWDSTIARLGKERYLLLGYPQHAEELWCLLTATLNVSNKQQTSIRYLDSAATDDLEDLHEFIERCGPAGG</sequence>
<evidence type="ECO:0000256" key="6">
    <source>
        <dbReference type="ARBA" id="ARBA00022833"/>
    </source>
</evidence>
<dbReference type="GO" id="GO:0000981">
    <property type="term" value="F:DNA-binding transcription factor activity, RNA polymerase II-specific"/>
    <property type="evidence" value="ECO:0007669"/>
    <property type="project" value="InterPro"/>
</dbReference>
<dbReference type="InterPro" id="IPR013087">
    <property type="entry name" value="Znf_C2H2_type"/>
</dbReference>
<evidence type="ECO:0000256" key="9">
    <source>
        <dbReference type="ARBA" id="ARBA00023163"/>
    </source>
</evidence>
<dbReference type="GO" id="GO:0009893">
    <property type="term" value="P:positive regulation of metabolic process"/>
    <property type="evidence" value="ECO:0007669"/>
    <property type="project" value="UniProtKB-ARBA"/>
</dbReference>
<dbReference type="InterPro" id="IPR051059">
    <property type="entry name" value="VerF-like"/>
</dbReference>
<evidence type="ECO:0000256" key="7">
    <source>
        <dbReference type="ARBA" id="ARBA00023015"/>
    </source>
</evidence>
<dbReference type="Gene3D" id="3.30.160.60">
    <property type="entry name" value="Classic Zinc Finger"/>
    <property type="match status" value="1"/>
</dbReference>
<dbReference type="GO" id="GO:0005634">
    <property type="term" value="C:nucleus"/>
    <property type="evidence" value="ECO:0007669"/>
    <property type="project" value="UniProtKB-SubCell"/>
</dbReference>
<evidence type="ECO:0000256" key="11">
    <source>
        <dbReference type="PROSITE-ProRule" id="PRU00042"/>
    </source>
</evidence>
<dbReference type="PROSITE" id="PS50157">
    <property type="entry name" value="ZINC_FINGER_C2H2_2"/>
    <property type="match status" value="2"/>
</dbReference>
<comment type="caution">
    <text evidence="14">The sequence shown here is derived from an EMBL/GenBank/DDBJ whole genome shotgun (WGS) entry which is preliminary data.</text>
</comment>
<keyword evidence="7" id="KW-0805">Transcription regulation</keyword>
<feature type="domain" description="C2H2-type" evidence="13">
    <location>
        <begin position="2"/>
        <end position="29"/>
    </location>
</feature>
<dbReference type="PROSITE" id="PS50048">
    <property type="entry name" value="ZN2_CY6_FUNGAL_2"/>
    <property type="match status" value="1"/>
</dbReference>
<dbReference type="EMBL" id="MSFO01000002">
    <property type="protein sequence ID" value="PLB53505.1"/>
    <property type="molecule type" value="Genomic_DNA"/>
</dbReference>
<keyword evidence="10" id="KW-0539">Nucleus</keyword>
<accession>A0A2I2GKV6</accession>
<dbReference type="STRING" id="1392250.A0A2I2GKV6"/>
<evidence type="ECO:0008006" key="16">
    <source>
        <dbReference type="Google" id="ProtNLM"/>
    </source>
</evidence>
<keyword evidence="15" id="KW-1185">Reference proteome</keyword>
<reference evidence="14 15" key="1">
    <citation type="submission" date="2016-12" db="EMBL/GenBank/DDBJ databases">
        <title>The genomes of Aspergillus section Nigri reveals drivers in fungal speciation.</title>
        <authorList>
            <consortium name="DOE Joint Genome Institute"/>
            <person name="Vesth T.C."/>
            <person name="Nybo J."/>
            <person name="Theobald S."/>
            <person name="Brandl J."/>
            <person name="Frisvad J.C."/>
            <person name="Nielsen K.F."/>
            <person name="Lyhne E.K."/>
            <person name="Kogle M.E."/>
            <person name="Kuo A."/>
            <person name="Riley R."/>
            <person name="Clum A."/>
            <person name="Nolan M."/>
            <person name="Lipzen A."/>
            <person name="Salamov A."/>
            <person name="Henrissat B."/>
            <person name="Wiebenga A."/>
            <person name="De Vries R.P."/>
            <person name="Grigoriev I.V."/>
            <person name="Mortensen U.H."/>
            <person name="Andersen M.R."/>
            <person name="Baker S.E."/>
        </authorList>
    </citation>
    <scope>NUCLEOTIDE SEQUENCE [LARGE SCALE GENOMIC DNA]</scope>
    <source>
        <strain evidence="14 15">IBT 23096</strain>
    </source>
</reference>
<dbReference type="PROSITE" id="PS00463">
    <property type="entry name" value="ZN2_CY6_FUNGAL_1"/>
    <property type="match status" value="1"/>
</dbReference>
<keyword evidence="5 11" id="KW-0863">Zinc-finger</keyword>
<feature type="domain" description="Zn(2)-C6 fungal-type" evidence="12">
    <location>
        <begin position="72"/>
        <end position="101"/>
    </location>
</feature>
<dbReference type="FunFam" id="3.30.160.60:FF:000620">
    <property type="entry name" value="Zinc finger protein 263"/>
    <property type="match status" value="1"/>
</dbReference>
<name>A0A2I2GKV6_9EURO</name>
<keyword evidence="3" id="KW-0479">Metal-binding</keyword>
<dbReference type="GO" id="GO:0000978">
    <property type="term" value="F:RNA polymerase II cis-regulatory region sequence-specific DNA binding"/>
    <property type="evidence" value="ECO:0007669"/>
    <property type="project" value="InterPro"/>
</dbReference>
<evidence type="ECO:0000259" key="12">
    <source>
        <dbReference type="PROSITE" id="PS50048"/>
    </source>
</evidence>
<feature type="domain" description="C2H2-type" evidence="13">
    <location>
        <begin position="30"/>
        <end position="59"/>
    </location>
</feature>
<gene>
    <name evidence="14" type="ORF">P170DRAFT_490703</name>
</gene>
<comment type="subcellular location">
    <subcellularLocation>
        <location evidence="1">Nucleus</location>
    </subcellularLocation>
</comment>
<dbReference type="SUPFAM" id="SSF57701">
    <property type="entry name" value="Zn2/Cys6 DNA-binding domain"/>
    <property type="match status" value="1"/>
</dbReference>
<dbReference type="RefSeq" id="XP_024708807.1">
    <property type="nucleotide sequence ID" value="XM_024854004.1"/>
</dbReference>
<evidence type="ECO:0000256" key="2">
    <source>
        <dbReference type="ARBA" id="ARBA00006991"/>
    </source>
</evidence>